<evidence type="ECO:0000313" key="1">
    <source>
        <dbReference type="EMBL" id="JAH18945.1"/>
    </source>
</evidence>
<organism evidence="1">
    <name type="scientific">Anguilla anguilla</name>
    <name type="common">European freshwater eel</name>
    <name type="synonym">Muraena anguilla</name>
    <dbReference type="NCBI Taxonomy" id="7936"/>
    <lineage>
        <taxon>Eukaryota</taxon>
        <taxon>Metazoa</taxon>
        <taxon>Chordata</taxon>
        <taxon>Craniata</taxon>
        <taxon>Vertebrata</taxon>
        <taxon>Euteleostomi</taxon>
        <taxon>Actinopterygii</taxon>
        <taxon>Neopterygii</taxon>
        <taxon>Teleostei</taxon>
        <taxon>Anguilliformes</taxon>
        <taxon>Anguillidae</taxon>
        <taxon>Anguilla</taxon>
    </lineage>
</organism>
<name>A0A0E9QRR1_ANGAN</name>
<dbReference type="AlphaFoldDB" id="A0A0E9QRR1"/>
<accession>A0A0E9QRR1</accession>
<sequence>MFLPQNVFPNCFDWINVNIMPFKDVKAPEVR</sequence>
<reference evidence="1" key="2">
    <citation type="journal article" date="2015" name="Fish Shellfish Immunol.">
        <title>Early steps in the European eel (Anguilla anguilla)-Vibrio vulnificus interaction in the gills: Role of the RtxA13 toxin.</title>
        <authorList>
            <person name="Callol A."/>
            <person name="Pajuelo D."/>
            <person name="Ebbesson L."/>
            <person name="Teles M."/>
            <person name="MacKenzie S."/>
            <person name="Amaro C."/>
        </authorList>
    </citation>
    <scope>NUCLEOTIDE SEQUENCE</scope>
</reference>
<protein>
    <submittedName>
        <fullName evidence="1">Uncharacterized protein</fullName>
    </submittedName>
</protein>
<proteinExistence type="predicted"/>
<dbReference type="EMBL" id="GBXM01089632">
    <property type="protein sequence ID" value="JAH18945.1"/>
    <property type="molecule type" value="Transcribed_RNA"/>
</dbReference>
<reference evidence="1" key="1">
    <citation type="submission" date="2014-11" db="EMBL/GenBank/DDBJ databases">
        <authorList>
            <person name="Amaro Gonzalez C."/>
        </authorList>
    </citation>
    <scope>NUCLEOTIDE SEQUENCE</scope>
</reference>